<protein>
    <submittedName>
        <fullName evidence="2">Uncharacterized protein</fullName>
    </submittedName>
</protein>
<evidence type="ECO:0000313" key="3">
    <source>
        <dbReference type="Proteomes" id="UP000468943"/>
    </source>
</evidence>
<keyword evidence="1" id="KW-1133">Transmembrane helix</keyword>
<keyword evidence="1" id="KW-0472">Membrane</keyword>
<dbReference type="Proteomes" id="UP000468943">
    <property type="component" value="Unassembled WGS sequence"/>
</dbReference>
<keyword evidence="1" id="KW-0812">Transmembrane</keyword>
<organism evidence="2 3">
    <name type="scientific">Pontixanthobacter gangjinensis</name>
    <dbReference type="NCBI Taxonomy" id="1028742"/>
    <lineage>
        <taxon>Bacteria</taxon>
        <taxon>Pseudomonadati</taxon>
        <taxon>Pseudomonadota</taxon>
        <taxon>Alphaproteobacteria</taxon>
        <taxon>Sphingomonadales</taxon>
        <taxon>Erythrobacteraceae</taxon>
        <taxon>Pontixanthobacter</taxon>
    </lineage>
</organism>
<proteinExistence type="predicted"/>
<name>A0A6I4SR42_9SPHN</name>
<feature type="transmembrane region" description="Helical" evidence="1">
    <location>
        <begin position="16"/>
        <end position="35"/>
    </location>
</feature>
<gene>
    <name evidence="2" type="ORF">GRI36_11520</name>
</gene>
<feature type="transmembrane region" description="Helical" evidence="1">
    <location>
        <begin position="47"/>
        <end position="71"/>
    </location>
</feature>
<evidence type="ECO:0000313" key="2">
    <source>
        <dbReference type="EMBL" id="MXO57506.1"/>
    </source>
</evidence>
<dbReference type="EMBL" id="WTYS01000001">
    <property type="protein sequence ID" value="MXO57506.1"/>
    <property type="molecule type" value="Genomic_DNA"/>
</dbReference>
<dbReference type="AlphaFoldDB" id="A0A6I4SR42"/>
<accession>A0A6I4SR42</accession>
<keyword evidence="3" id="KW-1185">Reference proteome</keyword>
<sequence>MEWVHKFVVFASEAKILGLWGLAMICIAAAALIAERRRNRVARIDRIGWVPWTAIFMFSAMIGAGLLALAAKGIAAGQ</sequence>
<comment type="caution">
    <text evidence="2">The sequence shown here is derived from an EMBL/GenBank/DDBJ whole genome shotgun (WGS) entry which is preliminary data.</text>
</comment>
<reference evidence="2 3" key="1">
    <citation type="submission" date="2019-12" db="EMBL/GenBank/DDBJ databases">
        <title>Genomic-based taxomic classification of the family Erythrobacteraceae.</title>
        <authorList>
            <person name="Xu L."/>
        </authorList>
    </citation>
    <scope>NUCLEOTIDE SEQUENCE [LARGE SCALE GENOMIC DNA]</scope>
    <source>
        <strain evidence="2 3">JCM 17802</strain>
    </source>
</reference>
<evidence type="ECO:0000256" key="1">
    <source>
        <dbReference type="SAM" id="Phobius"/>
    </source>
</evidence>